<sequence length="109" mass="12951">MEDFNEILGIENPTPYENLKSFDIFPYTDEVDFKDSLGRLDVVLLSASEEFFIKGIKHKFLGVFHSTKEIVDEENFKKTIKDFIVEEFMEYLDFEFRDIDIYINMERGA</sequence>
<gene>
    <name evidence="1" type="ORF">J2Z35_000347</name>
</gene>
<reference evidence="1 2" key="1">
    <citation type="submission" date="2021-03" db="EMBL/GenBank/DDBJ databases">
        <title>Genomic Encyclopedia of Type Strains, Phase IV (KMG-IV): sequencing the most valuable type-strain genomes for metagenomic binning, comparative biology and taxonomic classification.</title>
        <authorList>
            <person name="Goeker M."/>
        </authorList>
    </citation>
    <scope>NUCLEOTIDE SEQUENCE [LARGE SCALE GENOMIC DNA]</scope>
    <source>
        <strain evidence="1 2">DSM 27512</strain>
    </source>
</reference>
<dbReference type="Proteomes" id="UP001314903">
    <property type="component" value="Unassembled WGS sequence"/>
</dbReference>
<evidence type="ECO:0000313" key="1">
    <source>
        <dbReference type="EMBL" id="MBP2026558.1"/>
    </source>
</evidence>
<comment type="caution">
    <text evidence="1">The sequence shown here is derived from an EMBL/GenBank/DDBJ whole genome shotgun (WGS) entry which is preliminary data.</text>
</comment>
<keyword evidence="2" id="KW-1185">Reference proteome</keyword>
<proteinExistence type="predicted"/>
<dbReference type="RefSeq" id="WP_209658728.1">
    <property type="nucleotide sequence ID" value="NZ_JAGGLI010000002.1"/>
</dbReference>
<accession>A0ABS4KFN4</accession>
<evidence type="ECO:0000313" key="2">
    <source>
        <dbReference type="Proteomes" id="UP001314903"/>
    </source>
</evidence>
<dbReference type="EMBL" id="JAGGLI010000002">
    <property type="protein sequence ID" value="MBP2026558.1"/>
    <property type="molecule type" value="Genomic_DNA"/>
</dbReference>
<name>A0ABS4KFN4_9FIRM</name>
<organism evidence="1 2">
    <name type="scientific">Acetoanaerobium pronyense</name>
    <dbReference type="NCBI Taxonomy" id="1482736"/>
    <lineage>
        <taxon>Bacteria</taxon>
        <taxon>Bacillati</taxon>
        <taxon>Bacillota</taxon>
        <taxon>Clostridia</taxon>
        <taxon>Peptostreptococcales</taxon>
        <taxon>Filifactoraceae</taxon>
        <taxon>Acetoanaerobium</taxon>
    </lineage>
</organism>
<protein>
    <submittedName>
        <fullName evidence="1">Uncharacterized protein</fullName>
    </submittedName>
</protein>